<name>A0A0N5AQB6_9BILA</name>
<dbReference type="STRING" id="451379.A0A0N5AQB6"/>
<accession>A0A0N5AQB6</accession>
<dbReference type="GO" id="GO:0003676">
    <property type="term" value="F:nucleic acid binding"/>
    <property type="evidence" value="ECO:0007669"/>
    <property type="project" value="InterPro"/>
</dbReference>
<dbReference type="WBParaSite" id="SMUV_0000687201-mRNA-1">
    <property type="protein sequence ID" value="SMUV_0000687201-mRNA-1"/>
    <property type="gene ID" value="SMUV_0000687201"/>
</dbReference>
<dbReference type="Gene3D" id="3.30.70.330">
    <property type="match status" value="1"/>
</dbReference>
<dbReference type="SUPFAM" id="SSF54928">
    <property type="entry name" value="RNA-binding domain, RBD"/>
    <property type="match status" value="1"/>
</dbReference>
<feature type="compositionally biased region" description="Polar residues" evidence="1">
    <location>
        <begin position="246"/>
        <end position="265"/>
    </location>
</feature>
<reference evidence="3" key="1">
    <citation type="submission" date="2017-02" db="UniProtKB">
        <authorList>
            <consortium name="WormBaseParasite"/>
        </authorList>
    </citation>
    <scope>IDENTIFICATION</scope>
</reference>
<dbReference type="CDD" id="cd00590">
    <property type="entry name" value="RRM_SF"/>
    <property type="match status" value="1"/>
</dbReference>
<evidence type="ECO:0000313" key="3">
    <source>
        <dbReference type="WBParaSite" id="SMUV_0000687201-mRNA-1"/>
    </source>
</evidence>
<dbReference type="Proteomes" id="UP000046393">
    <property type="component" value="Unplaced"/>
</dbReference>
<keyword evidence="2" id="KW-1185">Reference proteome</keyword>
<protein>
    <submittedName>
        <fullName evidence="3">SET domain-containing protein</fullName>
    </submittedName>
</protein>
<proteinExistence type="predicted"/>
<dbReference type="InterPro" id="IPR012677">
    <property type="entry name" value="Nucleotide-bd_a/b_plait_sf"/>
</dbReference>
<feature type="region of interest" description="Disordered" evidence="1">
    <location>
        <begin position="246"/>
        <end position="297"/>
    </location>
</feature>
<feature type="compositionally biased region" description="Acidic residues" evidence="1">
    <location>
        <begin position="1"/>
        <end position="11"/>
    </location>
</feature>
<dbReference type="AlphaFoldDB" id="A0A0N5AQB6"/>
<feature type="region of interest" description="Disordered" evidence="1">
    <location>
        <begin position="1"/>
        <end position="24"/>
    </location>
</feature>
<evidence type="ECO:0000313" key="2">
    <source>
        <dbReference type="Proteomes" id="UP000046393"/>
    </source>
</evidence>
<evidence type="ECO:0000256" key="1">
    <source>
        <dbReference type="SAM" id="MobiDB-lite"/>
    </source>
</evidence>
<organism evidence="2 3">
    <name type="scientific">Syphacia muris</name>
    <dbReference type="NCBI Taxonomy" id="451379"/>
    <lineage>
        <taxon>Eukaryota</taxon>
        <taxon>Metazoa</taxon>
        <taxon>Ecdysozoa</taxon>
        <taxon>Nematoda</taxon>
        <taxon>Chromadorea</taxon>
        <taxon>Rhabditida</taxon>
        <taxon>Spirurina</taxon>
        <taxon>Oxyuridomorpha</taxon>
        <taxon>Oxyuroidea</taxon>
        <taxon>Oxyuridae</taxon>
        <taxon>Syphacia</taxon>
    </lineage>
</organism>
<sequence length="487" mass="55443">MEEDAFNELNEEESKRRRKRRRPHTKGYRMFLKNEIEKALCAQSSSVSQLFSTDSDGCSSANLNELIILLQLDTEQYHRLSTYALKSISNISTIFRIDGGSTCESLRIFWKRENNADDAAVVYLDNLPKNCRVLYLVQRASMFGTVVSIRARFFGDKRSKLYYTFATDNTPLASTNNNSLLTERRVESAFIRFVDPTSAEKFCKAYKHNVPGKYCSPNKQKKFFTKRKKSVQRAIAFQKSFCNRSSTTSINDSVKSMNSLETSCESENKKDDNDENLASSSFLDEQRGLKRHAGTTSGSAKRVCLESSLTADIECKNESDKHYSRLSIETVDEFPSASDEVQGSETSSSSKQVTLSQKVLSIADVNEAAKSKNATPTAKRKRHRKKNYGQKKRAILRRRCKVHHVTRYFSKMQVLPLATFKSLRDEYMSMKRASIAELKKKLKLEKIPLKTVAIGRSRFKKMRGRCKVLLRAAALRDRIDPISATDA</sequence>
<feature type="region of interest" description="Disordered" evidence="1">
    <location>
        <begin position="367"/>
        <end position="390"/>
    </location>
</feature>
<dbReference type="InterPro" id="IPR035979">
    <property type="entry name" value="RBD_domain_sf"/>
</dbReference>
<feature type="compositionally biased region" description="Basic residues" evidence="1">
    <location>
        <begin position="378"/>
        <end position="390"/>
    </location>
</feature>